<evidence type="ECO:0000313" key="2">
    <source>
        <dbReference type="Proteomes" id="UP000005666"/>
    </source>
</evidence>
<evidence type="ECO:0000313" key="1">
    <source>
        <dbReference type="EMBL" id="CCE65521.1"/>
    </source>
</evidence>
<dbReference type="HOGENOM" id="CLU_492730_0_0_1"/>
<dbReference type="AlphaFoldDB" id="G8C043"/>
<gene>
    <name evidence="1" type="primary">TPHA0L01680</name>
    <name evidence="1" type="ordered locus">TPHA_0L01680</name>
</gene>
<reference evidence="1 2" key="1">
    <citation type="journal article" date="2011" name="Proc. Natl. Acad. Sci. U.S.A.">
        <title>Evolutionary erosion of yeast sex chromosomes by mating-type switching accidents.</title>
        <authorList>
            <person name="Gordon J.L."/>
            <person name="Armisen D."/>
            <person name="Proux-Wera E."/>
            <person name="Oheigeartaigh S.S."/>
            <person name="Byrne K.P."/>
            <person name="Wolfe K.H."/>
        </authorList>
    </citation>
    <scope>NUCLEOTIDE SEQUENCE [LARGE SCALE GENOMIC DNA]</scope>
    <source>
        <strain evidence="2">ATCC 24235 / CBS 4417 / NBRC 1672 / NRRL Y-8282 / UCD 70-5</strain>
    </source>
</reference>
<dbReference type="RefSeq" id="XP_003687955.1">
    <property type="nucleotide sequence ID" value="XM_003687907.1"/>
</dbReference>
<dbReference type="KEGG" id="tpf:TPHA_0L01680"/>
<dbReference type="OMA" id="NAKNDTH"/>
<dbReference type="Proteomes" id="UP000005666">
    <property type="component" value="Chromosome 12"/>
</dbReference>
<dbReference type="EMBL" id="HE612867">
    <property type="protein sequence ID" value="CCE65521.1"/>
    <property type="molecule type" value="Genomic_DNA"/>
</dbReference>
<name>G8C043_TETPH</name>
<protein>
    <submittedName>
        <fullName evidence="1">Uncharacterized protein</fullName>
    </submittedName>
</protein>
<organism evidence="1 2">
    <name type="scientific">Tetrapisispora phaffii (strain ATCC 24235 / CBS 4417 / NBRC 1672 / NRRL Y-8282 / UCD 70-5)</name>
    <name type="common">Yeast</name>
    <name type="synonym">Fabospora phaffii</name>
    <dbReference type="NCBI Taxonomy" id="1071381"/>
    <lineage>
        <taxon>Eukaryota</taxon>
        <taxon>Fungi</taxon>
        <taxon>Dikarya</taxon>
        <taxon>Ascomycota</taxon>
        <taxon>Saccharomycotina</taxon>
        <taxon>Saccharomycetes</taxon>
        <taxon>Saccharomycetales</taxon>
        <taxon>Saccharomycetaceae</taxon>
        <taxon>Tetrapisispora</taxon>
    </lineage>
</organism>
<dbReference type="GeneID" id="11531603"/>
<keyword evidence="2" id="KW-1185">Reference proteome</keyword>
<sequence length="553" mass="62563">MVRYLDYINYLLEGRGHDACSNRGKGLLGAMNGLLQILVMNSFNIVQPVLNYRIIDLLIATDSQHIMQVTLGQSVITRSNVLGQCPVFLSVYLFLVYVKVLESKGITVDIDNFEFFTLFNELDDSIELETIANEFGNLKVRHEDIVIPITHYRDLKRVVPKELVGKLSPWLPFLKQKSLVLSTAISANAKNDTHFKLDRFSMLFETLGVVFIDGLIMLMNSQDSSNRYLAYFLQQLVPSLVENVVFKRARENDIYRRIKYRQSKSKNGAIENNVIKNNTDQRAIEYMQLESQVNLFSKHFKSLNEKLCIEVESVKKEVDSTKKKCETILSTQRELIQLIKEEATNSAASSNKQNNLYSLLEGIDIRNKSEQPLGGSESGNNSFQGNTILPSLGYQLSLTSRDKQSQDSETNYSGSAMSVAKTLSSIKCQSNKQFPVSENQPVLLPNLLPTGKYATPQTSEQLMPFSLSPKTFELNTPDTNTILLNSDFDYRPMVRNDSNTFNNTRTMSMTDTPKMKSADEQFIKLPPLGRHAKAYSPYSPSILSTSHNESNLR</sequence>
<accession>G8C043</accession>
<proteinExistence type="predicted"/>